<feature type="transmembrane region" description="Helical" evidence="1">
    <location>
        <begin position="12"/>
        <end position="33"/>
    </location>
</feature>
<name>A0A2N5X8Q0_9GAMM</name>
<evidence type="ECO:0000313" key="3">
    <source>
        <dbReference type="Proteomes" id="UP000235005"/>
    </source>
</evidence>
<evidence type="ECO:0008006" key="4">
    <source>
        <dbReference type="Google" id="ProtNLM"/>
    </source>
</evidence>
<accession>A0A2N5X8Q0</accession>
<protein>
    <recommendedName>
        <fullName evidence="4">Thioredoxin domain-containing protein</fullName>
    </recommendedName>
</protein>
<dbReference type="RefSeq" id="WP_075999709.1">
    <property type="nucleotide sequence ID" value="NZ_PKUS01000001.1"/>
</dbReference>
<gene>
    <name evidence="2" type="ORF">C0039_01635</name>
</gene>
<evidence type="ECO:0000313" key="2">
    <source>
        <dbReference type="EMBL" id="PLW70856.1"/>
    </source>
</evidence>
<keyword evidence="1" id="KW-0812">Transmembrane</keyword>
<dbReference type="OrthoDB" id="9785445at2"/>
<keyword evidence="1" id="KW-1133">Transmembrane helix</keyword>
<keyword evidence="3" id="KW-1185">Reference proteome</keyword>
<evidence type="ECO:0000256" key="1">
    <source>
        <dbReference type="SAM" id="Phobius"/>
    </source>
</evidence>
<reference evidence="2 3" key="1">
    <citation type="submission" date="2018-01" db="EMBL/GenBank/DDBJ databases">
        <title>The draft genome sequence of Halioglobus lutimaris HF004.</title>
        <authorList>
            <person name="Du Z.-J."/>
            <person name="Shi M.-J."/>
        </authorList>
    </citation>
    <scope>NUCLEOTIDE SEQUENCE [LARGE SCALE GENOMIC DNA]</scope>
    <source>
        <strain evidence="2 3">HF004</strain>
    </source>
</reference>
<dbReference type="Proteomes" id="UP000235005">
    <property type="component" value="Unassembled WGS sequence"/>
</dbReference>
<dbReference type="AlphaFoldDB" id="A0A2N5X8Q0"/>
<sequence>MENAKQARNNRLVLLTIAGIPLTMILAATWLWYFVINGELDLVGAIGTANSGQLVQPPRQLDDVAMTEDTGAAIRYQDLPRKWWLLIANEGPVCDQACEHNLYLTRQIHVAMGKGFNRIGRLYLSETVAGDTQLGVTELSDQLPAPPSFEDLLATEHRGTIALALAEGSYRSLFPEELTNDSTWYLVDPAGWVMMSYNDGIHYKDVISDLKFLLKNSSE</sequence>
<comment type="caution">
    <text evidence="2">The sequence shown here is derived from an EMBL/GenBank/DDBJ whole genome shotgun (WGS) entry which is preliminary data.</text>
</comment>
<organism evidence="2 3">
    <name type="scientific">Pseudohalioglobus lutimaris</name>
    <dbReference type="NCBI Taxonomy" id="1737061"/>
    <lineage>
        <taxon>Bacteria</taxon>
        <taxon>Pseudomonadati</taxon>
        <taxon>Pseudomonadota</taxon>
        <taxon>Gammaproteobacteria</taxon>
        <taxon>Cellvibrionales</taxon>
        <taxon>Halieaceae</taxon>
        <taxon>Pseudohalioglobus</taxon>
    </lineage>
</organism>
<proteinExistence type="predicted"/>
<dbReference type="EMBL" id="PKUS01000001">
    <property type="protein sequence ID" value="PLW70856.1"/>
    <property type="molecule type" value="Genomic_DNA"/>
</dbReference>
<keyword evidence="1" id="KW-0472">Membrane</keyword>